<dbReference type="RefSeq" id="WP_123808656.1">
    <property type="nucleotide sequence ID" value="NZ_RKRK01000006.1"/>
</dbReference>
<protein>
    <submittedName>
        <fullName evidence="2">Uncharacterized protein</fullName>
    </submittedName>
</protein>
<feature type="transmembrane region" description="Helical" evidence="1">
    <location>
        <begin position="12"/>
        <end position="37"/>
    </location>
</feature>
<accession>A0A3N5BAH2</accession>
<reference evidence="2 3" key="1">
    <citation type="submission" date="2018-11" db="EMBL/GenBank/DDBJ databases">
        <title>Genomic Encyclopedia of Type Strains, Phase IV (KMG-IV): sequencing the most valuable type-strain genomes for metagenomic binning, comparative biology and taxonomic classification.</title>
        <authorList>
            <person name="Goeker M."/>
        </authorList>
    </citation>
    <scope>NUCLEOTIDE SEQUENCE [LARGE SCALE GENOMIC DNA]</scope>
    <source>
        <strain evidence="2 3">DSM 29158</strain>
    </source>
</reference>
<keyword evidence="1" id="KW-0812">Transmembrane</keyword>
<keyword evidence="1" id="KW-0472">Membrane</keyword>
<evidence type="ECO:0000256" key="1">
    <source>
        <dbReference type="SAM" id="Phobius"/>
    </source>
</evidence>
<dbReference type="Proteomes" id="UP000277108">
    <property type="component" value="Unassembled WGS sequence"/>
</dbReference>
<proteinExistence type="predicted"/>
<sequence>MNNDRDKDVKIAVSTLLALVVIVVVTVMFSVVGTAVVTLFTPTSYWHDLKIFTVAVMAIQYVNYTLKIAQIMATENYYEQKR</sequence>
<feature type="transmembrane region" description="Helical" evidence="1">
    <location>
        <begin position="49"/>
        <end position="66"/>
    </location>
</feature>
<dbReference type="EMBL" id="RKRK01000006">
    <property type="protein sequence ID" value="RPF54766.1"/>
    <property type="molecule type" value="Genomic_DNA"/>
</dbReference>
<keyword evidence="1" id="KW-1133">Transmembrane helix</keyword>
<evidence type="ECO:0000313" key="2">
    <source>
        <dbReference type="EMBL" id="RPF54766.1"/>
    </source>
</evidence>
<organism evidence="2 3">
    <name type="scientific">Abyssicoccus albus</name>
    <dbReference type="NCBI Taxonomy" id="1817405"/>
    <lineage>
        <taxon>Bacteria</taxon>
        <taxon>Bacillati</taxon>
        <taxon>Bacillota</taxon>
        <taxon>Bacilli</taxon>
        <taxon>Bacillales</taxon>
        <taxon>Abyssicoccaceae</taxon>
    </lineage>
</organism>
<keyword evidence="3" id="KW-1185">Reference proteome</keyword>
<name>A0A3N5BAH2_9BACL</name>
<dbReference type="AlphaFoldDB" id="A0A3N5BAH2"/>
<comment type="caution">
    <text evidence="2">The sequence shown here is derived from an EMBL/GenBank/DDBJ whole genome shotgun (WGS) entry which is preliminary data.</text>
</comment>
<gene>
    <name evidence="2" type="ORF">EDD62_1727</name>
</gene>
<evidence type="ECO:0000313" key="3">
    <source>
        <dbReference type="Proteomes" id="UP000277108"/>
    </source>
</evidence>